<dbReference type="RefSeq" id="WP_322520557.1">
    <property type="nucleotide sequence ID" value="NZ_CP140153.1"/>
</dbReference>
<comment type="function">
    <text evidence="4">Responsible for synthesis of pseudouridine from uracil-13 in transfer RNAs.</text>
</comment>
<evidence type="ECO:0000313" key="7">
    <source>
        <dbReference type="EMBL" id="WQH15529.1"/>
    </source>
</evidence>
<dbReference type="PROSITE" id="PS50984">
    <property type="entry name" value="TRUD"/>
    <property type="match status" value="1"/>
</dbReference>
<dbReference type="Gene3D" id="3.30.2350.20">
    <property type="entry name" value="TruD, catalytic domain"/>
    <property type="match status" value="1"/>
</dbReference>
<organism evidence="7 8">
    <name type="scientific">Guyparkeria halophila</name>
    <dbReference type="NCBI Taxonomy" id="47960"/>
    <lineage>
        <taxon>Bacteria</taxon>
        <taxon>Pseudomonadati</taxon>
        <taxon>Pseudomonadota</taxon>
        <taxon>Gammaproteobacteria</taxon>
        <taxon>Chromatiales</taxon>
        <taxon>Thioalkalibacteraceae</taxon>
        <taxon>Guyparkeria</taxon>
    </lineage>
</organism>
<dbReference type="PROSITE" id="PS01268">
    <property type="entry name" value="UPF0024"/>
    <property type="match status" value="1"/>
</dbReference>
<proteinExistence type="inferred from homology"/>
<accession>A0ABZ0YVX6</accession>
<dbReference type="InterPro" id="IPR020119">
    <property type="entry name" value="PsdUridine_synth_TruD_CS"/>
</dbReference>
<gene>
    <name evidence="4" type="primary">truD</name>
    <name evidence="7" type="ORF">SR882_07090</name>
</gene>
<name>A0ABZ0YVX6_9GAMM</name>
<evidence type="ECO:0000259" key="6">
    <source>
        <dbReference type="PROSITE" id="PS50984"/>
    </source>
</evidence>
<dbReference type="Proteomes" id="UP001327459">
    <property type="component" value="Chromosome"/>
</dbReference>
<dbReference type="HAMAP" id="MF_01082">
    <property type="entry name" value="TruD"/>
    <property type="match status" value="1"/>
</dbReference>
<keyword evidence="8" id="KW-1185">Reference proteome</keyword>
<evidence type="ECO:0000256" key="3">
    <source>
        <dbReference type="ARBA" id="ARBA00023235"/>
    </source>
</evidence>
<dbReference type="Gene3D" id="3.30.2340.10">
    <property type="entry name" value="TruD, insertion domain"/>
    <property type="match status" value="1"/>
</dbReference>
<keyword evidence="3 4" id="KW-0413">Isomerase</keyword>
<dbReference type="InterPro" id="IPR020103">
    <property type="entry name" value="PsdUridine_synth_cat_dom_sf"/>
</dbReference>
<dbReference type="InterPro" id="IPR050170">
    <property type="entry name" value="TruD_pseudoU_synthase"/>
</dbReference>
<reference evidence="7 8" key="1">
    <citation type="submission" date="2023-11" db="EMBL/GenBank/DDBJ databases">
        <title>MicrobeMod: A computational toolkit for identifying prokaryotic methylation and restriction-modification with nanopore sequencing.</title>
        <authorList>
            <person name="Crits-Christoph A."/>
            <person name="Kang S.C."/>
            <person name="Lee H."/>
            <person name="Ostrov N."/>
        </authorList>
    </citation>
    <scope>NUCLEOTIDE SEQUENCE [LARGE SCALE GENOMIC DNA]</scope>
    <source>
        <strain evidence="7 8">ATCC 49870</strain>
    </source>
</reference>
<dbReference type="PANTHER" id="PTHR47811:SF1">
    <property type="entry name" value="TRNA PSEUDOURIDINE SYNTHASE D"/>
    <property type="match status" value="1"/>
</dbReference>
<dbReference type="EC" id="5.4.99.27" evidence="4"/>
<sequence>MTDPTSTPDPVVQPPLDWSGSPGSARPRLSGPPLWQAAIKQTPESFRVDEDLGFAPSGAGNHWLLRLEKREMTTGALVDWMAKVTGTRARDIGFSGLKDRQAITTQWLSIPHESFDPEAFERACQEAGVGLLEIDRHDRKLRRGTHRGNRFRLQLDHVESVDADTDGDLSAYLAQRAPGLASRGMANYFGEQRYGRQFGNLRGLVEWGQGIRTGRPKRQARNWLLSTLRSSIFDHVLAERLMAGTVDRVEPGDLLQLAGSRSRFLAEPDELDALQARLEQGDVTPTGPLWGEGLSQAEGAVAERETALADEMLTRFGEEIWRRWLADWRVAADRRPLAVRVPDLDYRVEGDRVELAFSLPPGSYATELVAELFAAKVTPW</sequence>
<feature type="domain" description="TRUD" evidence="6">
    <location>
        <begin position="184"/>
        <end position="339"/>
    </location>
</feature>
<evidence type="ECO:0000313" key="8">
    <source>
        <dbReference type="Proteomes" id="UP001327459"/>
    </source>
</evidence>
<dbReference type="SUPFAM" id="SSF55120">
    <property type="entry name" value="Pseudouridine synthase"/>
    <property type="match status" value="1"/>
</dbReference>
<dbReference type="InterPro" id="IPR043165">
    <property type="entry name" value="TruD_insert_sf"/>
</dbReference>
<evidence type="ECO:0000256" key="4">
    <source>
        <dbReference type="HAMAP-Rule" id="MF_01082"/>
    </source>
</evidence>
<evidence type="ECO:0000256" key="1">
    <source>
        <dbReference type="ARBA" id="ARBA00007953"/>
    </source>
</evidence>
<feature type="active site" description="Nucleophile" evidence="4">
    <location>
        <position position="99"/>
    </location>
</feature>
<comment type="catalytic activity">
    <reaction evidence="4">
        <text>uridine(13) in tRNA = pseudouridine(13) in tRNA</text>
        <dbReference type="Rhea" id="RHEA:42540"/>
        <dbReference type="Rhea" id="RHEA-COMP:10105"/>
        <dbReference type="Rhea" id="RHEA-COMP:10106"/>
        <dbReference type="ChEBI" id="CHEBI:65314"/>
        <dbReference type="ChEBI" id="CHEBI:65315"/>
        <dbReference type="EC" id="5.4.99.27"/>
    </reaction>
</comment>
<evidence type="ECO:0000256" key="2">
    <source>
        <dbReference type="ARBA" id="ARBA00022694"/>
    </source>
</evidence>
<protein>
    <recommendedName>
        <fullName evidence="4">tRNA pseudouridine synthase D</fullName>
        <ecNumber evidence="4">5.4.99.27</ecNumber>
    </recommendedName>
    <alternativeName>
        <fullName evidence="4">tRNA pseudouridine(13) synthase</fullName>
    </alternativeName>
    <alternativeName>
        <fullName evidence="4">tRNA pseudouridylate synthase D</fullName>
    </alternativeName>
    <alternativeName>
        <fullName evidence="4">tRNA-uridine isomerase D</fullName>
    </alternativeName>
</protein>
<dbReference type="PANTHER" id="PTHR47811">
    <property type="entry name" value="TRNA PSEUDOURIDINE SYNTHASE D"/>
    <property type="match status" value="1"/>
</dbReference>
<keyword evidence="2 4" id="KW-0819">tRNA processing</keyword>
<dbReference type="EMBL" id="CP140153">
    <property type="protein sequence ID" value="WQH15529.1"/>
    <property type="molecule type" value="Genomic_DNA"/>
</dbReference>
<evidence type="ECO:0000256" key="5">
    <source>
        <dbReference type="SAM" id="MobiDB-lite"/>
    </source>
</evidence>
<dbReference type="InterPro" id="IPR001656">
    <property type="entry name" value="PsdUridine_synth_TruD"/>
</dbReference>
<comment type="similarity">
    <text evidence="1 4">Belongs to the pseudouridine synthase TruD family.</text>
</comment>
<dbReference type="Pfam" id="PF01142">
    <property type="entry name" value="TruD"/>
    <property type="match status" value="2"/>
</dbReference>
<feature type="region of interest" description="Disordered" evidence="5">
    <location>
        <begin position="1"/>
        <end position="32"/>
    </location>
</feature>
<dbReference type="InterPro" id="IPR042214">
    <property type="entry name" value="TruD_catalytic"/>
</dbReference>
<dbReference type="InterPro" id="IPR011760">
    <property type="entry name" value="PsdUridine_synth_TruD_insert"/>
</dbReference>